<reference evidence="11 12" key="1">
    <citation type="submission" date="2021-07" db="EMBL/GenBank/DDBJ databases">
        <authorList>
            <person name="Imarazene B."/>
            <person name="Zahm M."/>
            <person name="Klopp C."/>
            <person name="Cabau C."/>
            <person name="Beille S."/>
            <person name="Jouanno E."/>
            <person name="Castinel A."/>
            <person name="Lluch J."/>
            <person name="Gil L."/>
            <person name="Kuchtly C."/>
            <person name="Lopez Roques C."/>
            <person name="Donnadieu C."/>
            <person name="Parrinello H."/>
            <person name="Journot L."/>
            <person name="Du K."/>
            <person name="Schartl M."/>
            <person name="Retaux S."/>
            <person name="Guiguen Y."/>
        </authorList>
    </citation>
    <scope>NUCLEOTIDE SEQUENCE [LARGE SCALE GENOMIC DNA]</scope>
    <source>
        <strain evidence="11">Pach_M1</strain>
        <tissue evidence="11">Testis</tissue>
    </source>
</reference>
<dbReference type="SMART" id="SM00220">
    <property type="entry name" value="S_TKc"/>
    <property type="match status" value="1"/>
</dbReference>
<sequence>MDQRSELAETFASSYAVGEQLGQGCFGSFLKGRRISDGLQVAVKIVAKQKSHRYFQNSDGTKTIPAEVALMQMVNQPPTCPNIIQLIEWFDEPDHYILVLELPNNCRDLWGYLDIFGGSVKEDIARKIMLQAVQSASQCLKQGVLHQDIKLQNFLINMDTSEVKLIDFGCADKINRAEYVCSSEEDSLKRKYKAGPATAWELGILLYRMVYGCRTFAGMPLCSILMKPSLSTVKISGSILQNSTIFKLCLKLLSNLPQFDQLVSAVKGR</sequence>
<evidence type="ECO:0000256" key="7">
    <source>
        <dbReference type="ARBA" id="ARBA00022840"/>
    </source>
</evidence>
<dbReference type="PANTHER" id="PTHR22984:SF11">
    <property type="entry name" value="AURORA KINASE-RELATED"/>
    <property type="match status" value="1"/>
</dbReference>
<evidence type="ECO:0000313" key="12">
    <source>
        <dbReference type="Proteomes" id="UP000752171"/>
    </source>
</evidence>
<evidence type="ECO:0000259" key="10">
    <source>
        <dbReference type="PROSITE" id="PS50011"/>
    </source>
</evidence>
<dbReference type="GO" id="GO:0005737">
    <property type="term" value="C:cytoplasm"/>
    <property type="evidence" value="ECO:0007669"/>
    <property type="project" value="TreeGrafter"/>
</dbReference>
<dbReference type="InterPro" id="IPR008271">
    <property type="entry name" value="Ser/Thr_kinase_AS"/>
</dbReference>
<keyword evidence="7" id="KW-0067">ATP-binding</keyword>
<dbReference type="InterPro" id="IPR000719">
    <property type="entry name" value="Prot_kinase_dom"/>
</dbReference>
<keyword evidence="3" id="KW-0723">Serine/threonine-protein kinase</keyword>
<dbReference type="PANTHER" id="PTHR22984">
    <property type="entry name" value="SERINE/THREONINE-PROTEIN KINASE PIM"/>
    <property type="match status" value="1"/>
</dbReference>
<evidence type="ECO:0000256" key="6">
    <source>
        <dbReference type="ARBA" id="ARBA00022777"/>
    </source>
</evidence>
<keyword evidence="5" id="KW-0547">Nucleotide-binding</keyword>
<comment type="caution">
    <text evidence="11">The sequence shown here is derived from an EMBL/GenBank/DDBJ whole genome shotgun (WGS) entry which is preliminary data.</text>
</comment>
<evidence type="ECO:0000313" key="11">
    <source>
        <dbReference type="EMBL" id="KAG9263597.1"/>
    </source>
</evidence>
<dbReference type="AlphaFoldDB" id="A0A8T2KY52"/>
<dbReference type="GO" id="GO:0005524">
    <property type="term" value="F:ATP binding"/>
    <property type="evidence" value="ECO:0007669"/>
    <property type="project" value="UniProtKB-KW"/>
</dbReference>
<dbReference type="InterPro" id="IPR011009">
    <property type="entry name" value="Kinase-like_dom_sf"/>
</dbReference>
<comment type="catalytic activity">
    <reaction evidence="9">
        <text>L-seryl-[protein] + ATP = O-phospho-L-seryl-[protein] + ADP + H(+)</text>
        <dbReference type="Rhea" id="RHEA:17989"/>
        <dbReference type="Rhea" id="RHEA-COMP:9863"/>
        <dbReference type="Rhea" id="RHEA-COMP:11604"/>
        <dbReference type="ChEBI" id="CHEBI:15378"/>
        <dbReference type="ChEBI" id="CHEBI:29999"/>
        <dbReference type="ChEBI" id="CHEBI:30616"/>
        <dbReference type="ChEBI" id="CHEBI:83421"/>
        <dbReference type="ChEBI" id="CHEBI:456216"/>
        <dbReference type="EC" id="2.7.11.1"/>
    </reaction>
</comment>
<dbReference type="OrthoDB" id="10252171at2759"/>
<name>A0A8T2KY52_ASTMX</name>
<organism evidence="11 12">
    <name type="scientific">Astyanax mexicanus</name>
    <name type="common">Blind cave fish</name>
    <name type="synonym">Astyanax fasciatus mexicanus</name>
    <dbReference type="NCBI Taxonomy" id="7994"/>
    <lineage>
        <taxon>Eukaryota</taxon>
        <taxon>Metazoa</taxon>
        <taxon>Chordata</taxon>
        <taxon>Craniata</taxon>
        <taxon>Vertebrata</taxon>
        <taxon>Euteleostomi</taxon>
        <taxon>Actinopterygii</taxon>
        <taxon>Neopterygii</taxon>
        <taxon>Teleostei</taxon>
        <taxon>Ostariophysi</taxon>
        <taxon>Characiformes</taxon>
        <taxon>Characoidei</taxon>
        <taxon>Acestrorhamphidae</taxon>
        <taxon>Acestrorhamphinae</taxon>
        <taxon>Astyanax</taxon>
    </lineage>
</organism>
<accession>A0A8T2KY52</accession>
<keyword evidence="4" id="KW-0808">Transferase</keyword>
<dbReference type="EMBL" id="JAICCE010000020">
    <property type="protein sequence ID" value="KAG9263597.1"/>
    <property type="molecule type" value="Genomic_DNA"/>
</dbReference>
<evidence type="ECO:0000256" key="1">
    <source>
        <dbReference type="ARBA" id="ARBA00005505"/>
    </source>
</evidence>
<dbReference type="PROSITE" id="PS00108">
    <property type="entry name" value="PROTEIN_KINASE_ST"/>
    <property type="match status" value="1"/>
</dbReference>
<dbReference type="InterPro" id="IPR051138">
    <property type="entry name" value="PIM_Ser/Thr_kinase"/>
</dbReference>
<keyword evidence="6 11" id="KW-0418">Kinase</keyword>
<dbReference type="EC" id="2.7.11.1" evidence="2"/>
<evidence type="ECO:0000256" key="8">
    <source>
        <dbReference type="ARBA" id="ARBA00047899"/>
    </source>
</evidence>
<dbReference type="Proteomes" id="UP000752171">
    <property type="component" value="Unassembled WGS sequence"/>
</dbReference>
<feature type="domain" description="Protein kinase" evidence="10">
    <location>
        <begin position="15"/>
        <end position="269"/>
    </location>
</feature>
<dbReference type="PROSITE" id="PS50011">
    <property type="entry name" value="PROTEIN_KINASE_DOM"/>
    <property type="match status" value="1"/>
</dbReference>
<evidence type="ECO:0000256" key="5">
    <source>
        <dbReference type="ARBA" id="ARBA00022741"/>
    </source>
</evidence>
<dbReference type="SUPFAM" id="SSF56112">
    <property type="entry name" value="Protein kinase-like (PK-like)"/>
    <property type="match status" value="1"/>
</dbReference>
<comment type="catalytic activity">
    <reaction evidence="8">
        <text>L-threonyl-[protein] + ATP = O-phospho-L-threonyl-[protein] + ADP + H(+)</text>
        <dbReference type="Rhea" id="RHEA:46608"/>
        <dbReference type="Rhea" id="RHEA-COMP:11060"/>
        <dbReference type="Rhea" id="RHEA-COMP:11605"/>
        <dbReference type="ChEBI" id="CHEBI:15378"/>
        <dbReference type="ChEBI" id="CHEBI:30013"/>
        <dbReference type="ChEBI" id="CHEBI:30616"/>
        <dbReference type="ChEBI" id="CHEBI:61977"/>
        <dbReference type="ChEBI" id="CHEBI:456216"/>
        <dbReference type="EC" id="2.7.11.1"/>
    </reaction>
</comment>
<dbReference type="Pfam" id="PF00069">
    <property type="entry name" value="Pkinase"/>
    <property type="match status" value="1"/>
</dbReference>
<comment type="similarity">
    <text evidence="1">Belongs to the protein kinase superfamily. CAMK Ser/Thr protein kinase family. PIM subfamily.</text>
</comment>
<protein>
    <recommendedName>
        <fullName evidence="2">non-specific serine/threonine protein kinase</fullName>
        <ecNumber evidence="2">2.7.11.1</ecNumber>
    </recommendedName>
</protein>
<evidence type="ECO:0000256" key="9">
    <source>
        <dbReference type="ARBA" id="ARBA00048679"/>
    </source>
</evidence>
<evidence type="ECO:0000256" key="4">
    <source>
        <dbReference type="ARBA" id="ARBA00022679"/>
    </source>
</evidence>
<dbReference type="Gene3D" id="3.30.200.20">
    <property type="entry name" value="Phosphorylase Kinase, domain 1"/>
    <property type="match status" value="1"/>
</dbReference>
<evidence type="ECO:0000256" key="3">
    <source>
        <dbReference type="ARBA" id="ARBA00022527"/>
    </source>
</evidence>
<evidence type="ECO:0000256" key="2">
    <source>
        <dbReference type="ARBA" id="ARBA00012513"/>
    </source>
</evidence>
<dbReference type="GO" id="GO:0007346">
    <property type="term" value="P:regulation of mitotic cell cycle"/>
    <property type="evidence" value="ECO:0007669"/>
    <property type="project" value="TreeGrafter"/>
</dbReference>
<gene>
    <name evidence="11" type="primary">PIM2</name>
    <name evidence="11" type="ORF">AMEX_G23644</name>
</gene>
<dbReference type="FunFam" id="3.30.200.20:FF:000246">
    <property type="entry name" value="Pim proto-oncogene, serine/threonine kinase,-related 152"/>
    <property type="match status" value="1"/>
</dbReference>
<dbReference type="GO" id="GO:0043066">
    <property type="term" value="P:negative regulation of apoptotic process"/>
    <property type="evidence" value="ECO:0007669"/>
    <property type="project" value="TreeGrafter"/>
</dbReference>
<proteinExistence type="inferred from homology"/>
<dbReference type="GO" id="GO:0004674">
    <property type="term" value="F:protein serine/threonine kinase activity"/>
    <property type="evidence" value="ECO:0007669"/>
    <property type="project" value="UniProtKB-KW"/>
</dbReference>
<dbReference type="Gene3D" id="1.10.510.10">
    <property type="entry name" value="Transferase(Phosphotransferase) domain 1"/>
    <property type="match status" value="1"/>
</dbReference>